<evidence type="ECO:0000259" key="9">
    <source>
        <dbReference type="PROSITE" id="PS50893"/>
    </source>
</evidence>
<evidence type="ECO:0000256" key="5">
    <source>
        <dbReference type="ARBA" id="ARBA00022840"/>
    </source>
</evidence>
<protein>
    <submittedName>
        <fullName evidence="12">ATP-binding cassette subfamily B protein</fullName>
    </submittedName>
</protein>
<dbReference type="CDD" id="cd02418">
    <property type="entry name" value="Peptidase_C39B"/>
    <property type="match status" value="1"/>
</dbReference>
<dbReference type="SUPFAM" id="SSF90123">
    <property type="entry name" value="ABC transporter transmembrane region"/>
    <property type="match status" value="1"/>
</dbReference>
<keyword evidence="5 12" id="KW-0067">ATP-binding</keyword>
<evidence type="ECO:0000313" key="13">
    <source>
        <dbReference type="Proteomes" id="UP000292209"/>
    </source>
</evidence>
<comment type="subcellular location">
    <subcellularLocation>
        <location evidence="1">Cell membrane</location>
        <topology evidence="1">Multi-pass membrane protein</topology>
    </subcellularLocation>
</comment>
<feature type="transmembrane region" description="Helical" evidence="8">
    <location>
        <begin position="384"/>
        <end position="409"/>
    </location>
</feature>
<dbReference type="InterPro" id="IPR003593">
    <property type="entry name" value="AAA+_ATPase"/>
</dbReference>
<dbReference type="Gene3D" id="3.40.50.300">
    <property type="entry name" value="P-loop containing nucleotide triphosphate hydrolases"/>
    <property type="match status" value="1"/>
</dbReference>
<dbReference type="Gene3D" id="3.90.70.10">
    <property type="entry name" value="Cysteine proteinases"/>
    <property type="match status" value="1"/>
</dbReference>
<feature type="transmembrane region" description="Helical" evidence="8">
    <location>
        <begin position="208"/>
        <end position="228"/>
    </location>
</feature>
<dbReference type="EMBL" id="SGXG01000001">
    <property type="protein sequence ID" value="RZS96313.1"/>
    <property type="molecule type" value="Genomic_DNA"/>
</dbReference>
<keyword evidence="2 8" id="KW-0812">Transmembrane</keyword>
<keyword evidence="3" id="KW-0547">Nucleotide-binding</keyword>
<feature type="transmembrane region" description="Helical" evidence="8">
    <location>
        <begin position="415"/>
        <end position="438"/>
    </location>
</feature>
<evidence type="ECO:0000256" key="4">
    <source>
        <dbReference type="ARBA" id="ARBA00022801"/>
    </source>
</evidence>
<feature type="transmembrane region" description="Helical" evidence="8">
    <location>
        <begin position="281"/>
        <end position="304"/>
    </location>
</feature>
<feature type="domain" description="ABC transporter" evidence="9">
    <location>
        <begin position="485"/>
        <end position="720"/>
    </location>
</feature>
<evidence type="ECO:0000256" key="2">
    <source>
        <dbReference type="ARBA" id="ARBA00022692"/>
    </source>
</evidence>
<dbReference type="InterPro" id="IPR027417">
    <property type="entry name" value="P-loop_NTPase"/>
</dbReference>
<organism evidence="12 13">
    <name type="scientific">Cecembia calidifontis</name>
    <dbReference type="NCBI Taxonomy" id="1187080"/>
    <lineage>
        <taxon>Bacteria</taxon>
        <taxon>Pseudomonadati</taxon>
        <taxon>Bacteroidota</taxon>
        <taxon>Cytophagia</taxon>
        <taxon>Cytophagales</taxon>
        <taxon>Cyclobacteriaceae</taxon>
        <taxon>Cecembia</taxon>
    </lineage>
</organism>
<dbReference type="InterPro" id="IPR039421">
    <property type="entry name" value="Type_1_exporter"/>
</dbReference>
<proteinExistence type="predicted"/>
<dbReference type="InterPro" id="IPR003439">
    <property type="entry name" value="ABC_transporter-like_ATP-bd"/>
</dbReference>
<keyword evidence="6 8" id="KW-1133">Transmembrane helix</keyword>
<evidence type="ECO:0000259" key="10">
    <source>
        <dbReference type="PROSITE" id="PS50929"/>
    </source>
</evidence>
<dbReference type="SMART" id="SM00382">
    <property type="entry name" value="AAA"/>
    <property type="match status" value="1"/>
</dbReference>
<sequence length="725" mass="81829">MMDLEKKVRRSHIQQLGNTDCGATCLATIVKFFGGEVSLEHLRRVCGTTREGTTILGLFQGAKKIGLDASPLKAKEIKNLKDLNMPAILHVIMDGNRNHYITYFGYKDNLFLIADPGGEVLWVEEDYLTSIWKSMALLSLTPNQDFEFLENLTKKKIRWLYEIIKEDFPILGIMAFLGLIMTVLGLSVSVFSQKLIDEILPNADFQRLTLGLILVFVLLSVRSITAYIRSKITVKQSTAFNSKIVLDFYSRLMNLRKEFFDSRKTGDFISRLNDTQRIQRTITYLAGDLSVDLLLILVTTFAVFSYSNQMGYLLLFFLPLYFALVYTYSKRLSTKQKSVMKAFAMTESNYIDTIQGISSIKNFGKEKNVTALNSEIYLNYQNQVFNLGILGAGMGLSSNFLGVVFMSILLSVASLMVLSEALMLGEMVALIAFFGMIIPSVNKLAMSNVQIQEAKIAIERMFEFGFAENERVKIQSEKFDVIECLHLIDIYFRFTGRKSLLNNINLEIEKGRLTCVLGESGGGKSTMLQLILRFYDLESGKIVINGKTDIKNVNLISWRSCVGYVEQETKIFNGSLLQNICFFDPKVNAESVVNFCNEYGLMRLFNRLPAGLETIIGEEGINLSGGQKQLVSFARTLFHNPKCLLLDEFTGAMDKETESFMLQVLDDLKYKIPILIVTHKISPALRSDYIYILKDGKIIEKGTPMDLLKSENLLSNSVKEISGFS</sequence>
<dbReference type="PANTHER" id="PTHR43394:SF1">
    <property type="entry name" value="ATP-BINDING CASSETTE SUB-FAMILY B MEMBER 10, MITOCHONDRIAL"/>
    <property type="match status" value="1"/>
</dbReference>
<keyword evidence="7 8" id="KW-0472">Membrane</keyword>
<dbReference type="Gene3D" id="1.20.1560.10">
    <property type="entry name" value="ABC transporter type 1, transmembrane domain"/>
    <property type="match status" value="1"/>
</dbReference>
<feature type="transmembrane region" description="Helical" evidence="8">
    <location>
        <begin position="168"/>
        <end position="188"/>
    </location>
</feature>
<dbReference type="CDD" id="cd18570">
    <property type="entry name" value="ABC_6TM_PCAT1_LagD_like"/>
    <property type="match status" value="1"/>
</dbReference>
<dbReference type="GO" id="GO:0005886">
    <property type="term" value="C:plasma membrane"/>
    <property type="evidence" value="ECO:0007669"/>
    <property type="project" value="UniProtKB-SubCell"/>
</dbReference>
<dbReference type="PROSITE" id="PS50893">
    <property type="entry name" value="ABC_TRANSPORTER_2"/>
    <property type="match status" value="1"/>
</dbReference>
<reference evidence="12 13" key="1">
    <citation type="submission" date="2019-02" db="EMBL/GenBank/DDBJ databases">
        <title>Genomic Encyclopedia of Archaeal and Bacterial Type Strains, Phase II (KMG-II): from individual species to whole genera.</title>
        <authorList>
            <person name="Goeker M."/>
        </authorList>
    </citation>
    <scope>NUCLEOTIDE SEQUENCE [LARGE SCALE GENOMIC DNA]</scope>
    <source>
        <strain evidence="12 13">DSM 21411</strain>
    </source>
</reference>
<dbReference type="OrthoDB" id="9769115at2"/>
<dbReference type="Proteomes" id="UP000292209">
    <property type="component" value="Unassembled WGS sequence"/>
</dbReference>
<keyword evidence="4" id="KW-0378">Hydrolase</keyword>
<dbReference type="GO" id="GO:0008233">
    <property type="term" value="F:peptidase activity"/>
    <property type="evidence" value="ECO:0007669"/>
    <property type="project" value="InterPro"/>
</dbReference>
<comment type="caution">
    <text evidence="12">The sequence shown here is derived from an EMBL/GenBank/DDBJ whole genome shotgun (WGS) entry which is preliminary data.</text>
</comment>
<evidence type="ECO:0000313" key="12">
    <source>
        <dbReference type="EMBL" id="RZS96313.1"/>
    </source>
</evidence>
<dbReference type="Pfam" id="PF00664">
    <property type="entry name" value="ABC_membrane"/>
    <property type="match status" value="1"/>
</dbReference>
<dbReference type="InterPro" id="IPR036640">
    <property type="entry name" value="ABC1_TM_sf"/>
</dbReference>
<dbReference type="RefSeq" id="WP_130275278.1">
    <property type="nucleotide sequence ID" value="NZ_SGXG01000001.1"/>
</dbReference>
<dbReference type="GO" id="GO:0015421">
    <property type="term" value="F:ABC-type oligopeptide transporter activity"/>
    <property type="evidence" value="ECO:0007669"/>
    <property type="project" value="TreeGrafter"/>
</dbReference>
<evidence type="ECO:0000256" key="8">
    <source>
        <dbReference type="SAM" id="Phobius"/>
    </source>
</evidence>
<dbReference type="InterPro" id="IPR005074">
    <property type="entry name" value="Peptidase_C39"/>
</dbReference>
<dbReference type="PROSITE" id="PS50929">
    <property type="entry name" value="ABC_TM1F"/>
    <property type="match status" value="1"/>
</dbReference>
<dbReference type="PANTHER" id="PTHR43394">
    <property type="entry name" value="ATP-DEPENDENT PERMEASE MDL1, MITOCHONDRIAL"/>
    <property type="match status" value="1"/>
</dbReference>
<feature type="domain" description="Peptidase C39" evidence="11">
    <location>
        <begin position="15"/>
        <end position="139"/>
    </location>
</feature>
<dbReference type="InterPro" id="IPR017871">
    <property type="entry name" value="ABC_transporter-like_CS"/>
</dbReference>
<dbReference type="InterPro" id="IPR011527">
    <property type="entry name" value="ABC1_TM_dom"/>
</dbReference>
<feature type="transmembrane region" description="Helical" evidence="8">
    <location>
        <begin position="310"/>
        <end position="328"/>
    </location>
</feature>
<dbReference type="Pfam" id="PF00005">
    <property type="entry name" value="ABC_tran"/>
    <property type="match status" value="1"/>
</dbReference>
<dbReference type="AlphaFoldDB" id="A0A4Q7P837"/>
<dbReference type="SUPFAM" id="SSF52540">
    <property type="entry name" value="P-loop containing nucleoside triphosphate hydrolases"/>
    <property type="match status" value="1"/>
</dbReference>
<evidence type="ECO:0000259" key="11">
    <source>
        <dbReference type="PROSITE" id="PS50990"/>
    </source>
</evidence>
<dbReference type="PROSITE" id="PS00211">
    <property type="entry name" value="ABC_TRANSPORTER_1"/>
    <property type="match status" value="1"/>
</dbReference>
<name>A0A4Q7P837_9BACT</name>
<dbReference type="PROSITE" id="PS50990">
    <property type="entry name" value="PEPTIDASE_C39"/>
    <property type="match status" value="1"/>
</dbReference>
<accession>A0A4Q7P837</accession>
<feature type="domain" description="ABC transmembrane type-1" evidence="10">
    <location>
        <begin position="173"/>
        <end position="453"/>
    </location>
</feature>
<evidence type="ECO:0000256" key="3">
    <source>
        <dbReference type="ARBA" id="ARBA00022741"/>
    </source>
</evidence>
<dbReference type="GO" id="GO:0005524">
    <property type="term" value="F:ATP binding"/>
    <property type="evidence" value="ECO:0007669"/>
    <property type="project" value="UniProtKB-KW"/>
</dbReference>
<evidence type="ECO:0000256" key="1">
    <source>
        <dbReference type="ARBA" id="ARBA00004651"/>
    </source>
</evidence>
<dbReference type="GO" id="GO:0006508">
    <property type="term" value="P:proteolysis"/>
    <property type="evidence" value="ECO:0007669"/>
    <property type="project" value="InterPro"/>
</dbReference>
<dbReference type="GO" id="GO:0016887">
    <property type="term" value="F:ATP hydrolysis activity"/>
    <property type="evidence" value="ECO:0007669"/>
    <property type="project" value="InterPro"/>
</dbReference>
<dbReference type="Pfam" id="PF03412">
    <property type="entry name" value="Peptidase_C39"/>
    <property type="match status" value="1"/>
</dbReference>
<gene>
    <name evidence="12" type="ORF">BC751_1882</name>
</gene>
<evidence type="ECO:0000256" key="7">
    <source>
        <dbReference type="ARBA" id="ARBA00023136"/>
    </source>
</evidence>
<evidence type="ECO:0000256" key="6">
    <source>
        <dbReference type="ARBA" id="ARBA00022989"/>
    </source>
</evidence>
<keyword evidence="13" id="KW-1185">Reference proteome</keyword>